<dbReference type="GO" id="GO:0004252">
    <property type="term" value="F:serine-type endopeptidase activity"/>
    <property type="evidence" value="ECO:0007669"/>
    <property type="project" value="UniProtKB-EC"/>
</dbReference>
<dbReference type="GO" id="GO:0070012">
    <property type="term" value="F:oligopeptidase activity"/>
    <property type="evidence" value="ECO:0007669"/>
    <property type="project" value="TreeGrafter"/>
</dbReference>
<dbReference type="AlphaFoldDB" id="A0A926NRJ0"/>
<dbReference type="GO" id="GO:0005829">
    <property type="term" value="C:cytosol"/>
    <property type="evidence" value="ECO:0007669"/>
    <property type="project" value="TreeGrafter"/>
</dbReference>
<evidence type="ECO:0000313" key="8">
    <source>
        <dbReference type="EMBL" id="MBD1393410.1"/>
    </source>
</evidence>
<dbReference type="SUPFAM" id="SSF50993">
    <property type="entry name" value="Peptidase/esterase 'gauge' domain"/>
    <property type="match status" value="1"/>
</dbReference>
<name>A0A926NRJ0_9SPHI</name>
<dbReference type="PANTHER" id="PTHR42881">
    <property type="entry name" value="PROLYL ENDOPEPTIDASE"/>
    <property type="match status" value="1"/>
</dbReference>
<proteinExistence type="predicted"/>
<evidence type="ECO:0000256" key="3">
    <source>
        <dbReference type="ARBA" id="ARBA00022670"/>
    </source>
</evidence>
<dbReference type="Proteomes" id="UP000619078">
    <property type="component" value="Unassembled WGS sequence"/>
</dbReference>
<dbReference type="InterPro" id="IPR029058">
    <property type="entry name" value="AB_hydrolase_fold"/>
</dbReference>
<evidence type="ECO:0000256" key="2">
    <source>
        <dbReference type="ARBA" id="ARBA00011897"/>
    </source>
</evidence>
<dbReference type="InterPro" id="IPR051167">
    <property type="entry name" value="Prolyl_oligopep/macrocyclase"/>
</dbReference>
<dbReference type="InterPro" id="IPR023302">
    <property type="entry name" value="Pept_S9A_N"/>
</dbReference>
<dbReference type="Gene3D" id="3.40.50.1820">
    <property type="entry name" value="alpha/beta hydrolase"/>
    <property type="match status" value="1"/>
</dbReference>
<dbReference type="EC" id="3.4.21.26" evidence="2"/>
<dbReference type="GO" id="GO:0006508">
    <property type="term" value="P:proteolysis"/>
    <property type="evidence" value="ECO:0007669"/>
    <property type="project" value="UniProtKB-KW"/>
</dbReference>
<dbReference type="EMBL" id="JACWMX010000003">
    <property type="protein sequence ID" value="MBD1393410.1"/>
    <property type="molecule type" value="Genomic_DNA"/>
</dbReference>
<organism evidence="8 9">
    <name type="scientific">Mucilaginibacter glaciei</name>
    <dbReference type="NCBI Taxonomy" id="2772109"/>
    <lineage>
        <taxon>Bacteria</taxon>
        <taxon>Pseudomonadati</taxon>
        <taxon>Bacteroidota</taxon>
        <taxon>Sphingobacteriia</taxon>
        <taxon>Sphingobacteriales</taxon>
        <taxon>Sphingobacteriaceae</taxon>
        <taxon>Mucilaginibacter</taxon>
    </lineage>
</organism>
<dbReference type="SUPFAM" id="SSF53474">
    <property type="entry name" value="alpha/beta-Hydrolases"/>
    <property type="match status" value="1"/>
</dbReference>
<dbReference type="Pfam" id="PF02897">
    <property type="entry name" value="Peptidase_S9_N"/>
    <property type="match status" value="1"/>
</dbReference>
<evidence type="ECO:0000256" key="5">
    <source>
        <dbReference type="ARBA" id="ARBA00022825"/>
    </source>
</evidence>
<keyword evidence="5" id="KW-0720">Serine protease</keyword>
<evidence type="ECO:0000256" key="1">
    <source>
        <dbReference type="ARBA" id="ARBA00001070"/>
    </source>
</evidence>
<dbReference type="InterPro" id="IPR002470">
    <property type="entry name" value="Peptidase_S9A"/>
</dbReference>
<keyword evidence="9" id="KW-1185">Reference proteome</keyword>
<reference evidence="8" key="1">
    <citation type="submission" date="2020-09" db="EMBL/GenBank/DDBJ databases">
        <title>Novel species of Mucilaginibacter isolated from a glacier on the Tibetan Plateau.</title>
        <authorList>
            <person name="Liu Q."/>
            <person name="Xin Y.-H."/>
        </authorList>
    </citation>
    <scope>NUCLEOTIDE SEQUENCE</scope>
    <source>
        <strain evidence="8">ZB1P21</strain>
    </source>
</reference>
<evidence type="ECO:0000259" key="6">
    <source>
        <dbReference type="Pfam" id="PF00326"/>
    </source>
</evidence>
<dbReference type="InterPro" id="IPR001375">
    <property type="entry name" value="Peptidase_S9_cat"/>
</dbReference>
<evidence type="ECO:0000259" key="7">
    <source>
        <dbReference type="Pfam" id="PF02897"/>
    </source>
</evidence>
<dbReference type="Pfam" id="PF00326">
    <property type="entry name" value="Peptidase_S9"/>
    <property type="match status" value="1"/>
</dbReference>
<sequence>MNVDTKKLYPEKIFPSWFGVSGWTPDDKGFIYTAQNSADVTAMSSMLDTRAMYHTVGTKVITDQLLFSRKNDPKLAIKPEDLCLIYYSEDMKYIYAILGGVNRDNNMFYAPAANLLKPRIGWKRLVKKVDQVTDLFNRGDDVYMLTYAGATRFKITKTNVNHLDVANAETIIPEQSAKISNISRGKDFFYYTRNDGINSRAFQYNFERGKVEEISLPVSGQAKIMPMDVTSNEVLIMVTSWKQPFTIYSYNPLTGICKLSGWTPKTDYPEVADIVVEELEIKSHDGTMVPLTILYNKNVKKDGNAICYMTGYGAYGSSGDPYFSTYNLALINKGVIVAETHVRGGSEKGESWYKAGYKVTKPNTWKDFIASGEYLINNHYTSASHLIGEGTSAGGILIGRAITERPDLFAAAISNVSCSNALRMENSPNGQNNTKEFGTVKDSIEAKALYEMDAFQHVKEGTAYLR</sequence>
<comment type="catalytic activity">
    <reaction evidence="1">
        <text>Hydrolysis of Pro-|-Xaa &gt;&gt; Ala-|-Xaa in oligopeptides.</text>
        <dbReference type="EC" id="3.4.21.26"/>
    </reaction>
</comment>
<dbReference type="PANTHER" id="PTHR42881:SF2">
    <property type="entry name" value="PROLYL ENDOPEPTIDASE"/>
    <property type="match status" value="1"/>
</dbReference>
<feature type="domain" description="Peptidase S9 prolyl oligopeptidase catalytic" evidence="6">
    <location>
        <begin position="322"/>
        <end position="460"/>
    </location>
</feature>
<protein>
    <recommendedName>
        <fullName evidence="2">prolyl oligopeptidase</fullName>
        <ecNumber evidence="2">3.4.21.26</ecNumber>
    </recommendedName>
</protein>
<accession>A0A926NRJ0</accession>
<gene>
    <name evidence="8" type="ORF">IDJ76_09895</name>
</gene>
<dbReference type="PRINTS" id="PR00862">
    <property type="entry name" value="PROLIGOPTASE"/>
</dbReference>
<feature type="domain" description="Peptidase S9A N-terminal" evidence="7">
    <location>
        <begin position="1"/>
        <end position="255"/>
    </location>
</feature>
<evidence type="ECO:0000313" key="9">
    <source>
        <dbReference type="Proteomes" id="UP000619078"/>
    </source>
</evidence>
<evidence type="ECO:0000256" key="4">
    <source>
        <dbReference type="ARBA" id="ARBA00022801"/>
    </source>
</evidence>
<comment type="caution">
    <text evidence="8">The sequence shown here is derived from an EMBL/GenBank/DDBJ whole genome shotgun (WGS) entry which is preliminary data.</text>
</comment>
<keyword evidence="3" id="KW-0645">Protease</keyword>
<dbReference type="Gene3D" id="2.130.10.120">
    <property type="entry name" value="Prolyl oligopeptidase, N-terminal domain"/>
    <property type="match status" value="1"/>
</dbReference>
<keyword evidence="4" id="KW-0378">Hydrolase</keyword>